<keyword evidence="3" id="KW-1185">Reference proteome</keyword>
<dbReference type="KEGG" id="pspw:BJG93_09500"/>
<dbReference type="STRING" id="754502.BJG93_09500"/>
<name>A0A1I9YH12_9BURK</name>
<dbReference type="RefSeq" id="WP_027196910.1">
    <property type="nucleotide sequence ID" value="NZ_CP017561.2"/>
</dbReference>
<evidence type="ECO:0000313" key="3">
    <source>
        <dbReference type="Proteomes" id="UP000179860"/>
    </source>
</evidence>
<dbReference type="EMBL" id="CP017561">
    <property type="protein sequence ID" value="APA85595.1"/>
    <property type="molecule type" value="Genomic_DNA"/>
</dbReference>
<gene>
    <name evidence="2" type="ORF">BJG93_09500</name>
</gene>
<feature type="transmembrane region" description="Helical" evidence="1">
    <location>
        <begin position="41"/>
        <end position="64"/>
    </location>
</feature>
<evidence type="ECO:0000313" key="2">
    <source>
        <dbReference type="EMBL" id="APA85595.1"/>
    </source>
</evidence>
<keyword evidence="1" id="KW-1133">Transmembrane helix</keyword>
<accession>A0A1I9YH12</accession>
<keyword evidence="1" id="KW-0812">Transmembrane</keyword>
<organism evidence="2 3">
    <name type="scientific">Paraburkholderia sprentiae WSM5005</name>
    <dbReference type="NCBI Taxonomy" id="754502"/>
    <lineage>
        <taxon>Bacteria</taxon>
        <taxon>Pseudomonadati</taxon>
        <taxon>Pseudomonadota</taxon>
        <taxon>Betaproteobacteria</taxon>
        <taxon>Burkholderiales</taxon>
        <taxon>Burkholderiaceae</taxon>
        <taxon>Paraburkholderia</taxon>
    </lineage>
</organism>
<proteinExistence type="predicted"/>
<keyword evidence="1" id="KW-0472">Membrane</keyword>
<sequence length="89" mass="9679">MSATHSPVPKFPPKAFLIPSRTVLVVLGSLGRAIAMLSADTAIGAAVFSFWYCVPWLLSAWTAFQMRIRSGCHARFSQASQRIVQVLTG</sequence>
<reference evidence="2" key="1">
    <citation type="submission" date="2016-09" db="EMBL/GenBank/DDBJ databases">
        <title>The Complete Genome of Burkholderia sprentiae wsm5005.</title>
        <authorList>
            <person name="De Meyer S."/>
            <person name="Wang P."/>
            <person name="Terpolilli J."/>
        </authorList>
    </citation>
    <scope>NUCLEOTIDE SEQUENCE [LARGE SCALE GENOMIC DNA]</scope>
    <source>
        <strain evidence="2">WSM5005</strain>
    </source>
</reference>
<protein>
    <submittedName>
        <fullName evidence="2">Uncharacterized protein</fullName>
    </submittedName>
</protein>
<reference evidence="2" key="2">
    <citation type="submission" date="2021-06" db="EMBL/GenBank/DDBJ databases">
        <authorList>
            <person name="Rogers T.H."/>
            <person name="Ramsay J.P."/>
            <person name="Wang P."/>
            <person name="Terpolilli J."/>
        </authorList>
    </citation>
    <scope>NUCLEOTIDE SEQUENCE [LARGE SCALE GENOMIC DNA]</scope>
    <source>
        <strain evidence="2">WSM5005</strain>
    </source>
</reference>
<dbReference type="AlphaFoldDB" id="A0A1I9YH12"/>
<dbReference type="Proteomes" id="UP000179860">
    <property type="component" value="Chromosome 1"/>
</dbReference>
<evidence type="ECO:0000256" key="1">
    <source>
        <dbReference type="SAM" id="Phobius"/>
    </source>
</evidence>